<dbReference type="InterPro" id="IPR036047">
    <property type="entry name" value="F-box-like_dom_sf"/>
</dbReference>
<sequence>MEPVEAVEAVEAIGQSKQAKRSAHSRSSNQSPRNEIIITAATPLKNELANDDKLPCGSQGTQLEDLPFDICCEIVRHLDVESALSLLSTNRYLHGNLSSKFLFLISRLDKKKFLQHADAFAKYRHMKMWACFECLLMLPRSSFGGRVFHQDTKNASRECLDCRNKRWRIAQQLDYLDVIELRSTCHLMRLNVSSDWVPLHKRFLVVRKYEPIVLHDGTLSPARCPCYGCFQAKKLKSFTSKQIELSVESPDKFWKRRCQRCLLRINAQPDLNTTPAGFCGQVLDQMKTWRAGYAKALESLEAEESATTFDKQTESLLEKRRRVLWEAVNDDIVQRMSLHMV</sequence>
<evidence type="ECO:0000313" key="3">
    <source>
        <dbReference type="Proteomes" id="UP001281614"/>
    </source>
</evidence>
<proteinExistence type="predicted"/>
<dbReference type="AlphaFoldDB" id="A0AAD9YAB1"/>
<dbReference type="SUPFAM" id="SSF81383">
    <property type="entry name" value="F-box domain"/>
    <property type="match status" value="1"/>
</dbReference>
<feature type="region of interest" description="Disordered" evidence="1">
    <location>
        <begin position="1"/>
        <end position="32"/>
    </location>
</feature>
<organism evidence="2 3">
    <name type="scientific">Colletotrichum kahawae</name>
    <name type="common">Coffee berry disease fungus</name>
    <dbReference type="NCBI Taxonomy" id="34407"/>
    <lineage>
        <taxon>Eukaryota</taxon>
        <taxon>Fungi</taxon>
        <taxon>Dikarya</taxon>
        <taxon>Ascomycota</taxon>
        <taxon>Pezizomycotina</taxon>
        <taxon>Sordariomycetes</taxon>
        <taxon>Hypocreomycetidae</taxon>
        <taxon>Glomerellales</taxon>
        <taxon>Glomerellaceae</taxon>
        <taxon>Colletotrichum</taxon>
        <taxon>Colletotrichum gloeosporioides species complex</taxon>
    </lineage>
</organism>
<gene>
    <name evidence="2" type="ORF">CKAH01_18309</name>
</gene>
<dbReference type="EMBL" id="VYYT01000307">
    <property type="protein sequence ID" value="KAK2744923.1"/>
    <property type="molecule type" value="Genomic_DNA"/>
</dbReference>
<reference evidence="2" key="1">
    <citation type="submission" date="2023-02" db="EMBL/GenBank/DDBJ databases">
        <title>Colletotrichum kahawae CIFC_Que2 genome sequencing and assembly.</title>
        <authorList>
            <person name="Baroncelli R."/>
        </authorList>
    </citation>
    <scope>NUCLEOTIDE SEQUENCE</scope>
    <source>
        <strain evidence="2">CIFC_Que2</strain>
    </source>
</reference>
<name>A0AAD9YAB1_COLKA</name>
<evidence type="ECO:0000313" key="2">
    <source>
        <dbReference type="EMBL" id="KAK2744923.1"/>
    </source>
</evidence>
<comment type="caution">
    <text evidence="2">The sequence shown here is derived from an EMBL/GenBank/DDBJ whole genome shotgun (WGS) entry which is preliminary data.</text>
</comment>
<evidence type="ECO:0008006" key="4">
    <source>
        <dbReference type="Google" id="ProtNLM"/>
    </source>
</evidence>
<accession>A0AAD9YAB1</accession>
<keyword evidence="3" id="KW-1185">Reference proteome</keyword>
<protein>
    <recommendedName>
        <fullName evidence="4">F-box domain-containing protein</fullName>
    </recommendedName>
</protein>
<feature type="compositionally biased region" description="Low complexity" evidence="1">
    <location>
        <begin position="1"/>
        <end position="12"/>
    </location>
</feature>
<dbReference type="Proteomes" id="UP001281614">
    <property type="component" value="Unassembled WGS sequence"/>
</dbReference>
<evidence type="ECO:0000256" key="1">
    <source>
        <dbReference type="SAM" id="MobiDB-lite"/>
    </source>
</evidence>